<dbReference type="Pfam" id="PF00172">
    <property type="entry name" value="Zn_clus"/>
    <property type="match status" value="1"/>
</dbReference>
<name>A0AAE0NSE2_9PEZI</name>
<dbReference type="PANTHER" id="PTHR38791">
    <property type="entry name" value="ZN(II)2CYS6 TRANSCRIPTION FACTOR (EUROFUNG)-RELATED-RELATED"/>
    <property type="match status" value="1"/>
</dbReference>
<feature type="domain" description="Zn(2)-C6 fungal-type" evidence="3">
    <location>
        <begin position="10"/>
        <end position="38"/>
    </location>
</feature>
<evidence type="ECO:0000259" key="3">
    <source>
        <dbReference type="PROSITE" id="PS50048"/>
    </source>
</evidence>
<dbReference type="EMBL" id="JAULSW010000003">
    <property type="protein sequence ID" value="KAK3386807.1"/>
    <property type="molecule type" value="Genomic_DNA"/>
</dbReference>
<feature type="region of interest" description="Disordered" evidence="2">
    <location>
        <begin position="63"/>
        <end position="82"/>
    </location>
</feature>
<dbReference type="SUPFAM" id="SSF57701">
    <property type="entry name" value="Zn2/Cys6 DNA-binding domain"/>
    <property type="match status" value="1"/>
</dbReference>
<dbReference type="InterPro" id="IPR021858">
    <property type="entry name" value="Fun_TF"/>
</dbReference>
<gene>
    <name evidence="4" type="ORF">B0H63DRAFT_508746</name>
</gene>
<feature type="compositionally biased region" description="Basic and acidic residues" evidence="2">
    <location>
        <begin position="382"/>
        <end position="391"/>
    </location>
</feature>
<comment type="caution">
    <text evidence="4">The sequence shown here is derived from an EMBL/GenBank/DDBJ whole genome shotgun (WGS) entry which is preliminary data.</text>
</comment>
<keyword evidence="1" id="KW-0539">Nucleus</keyword>
<dbReference type="PROSITE" id="PS50048">
    <property type="entry name" value="ZN2_CY6_FUNGAL_2"/>
    <property type="match status" value="1"/>
</dbReference>
<dbReference type="InterPro" id="IPR036864">
    <property type="entry name" value="Zn2-C6_fun-type_DNA-bd_sf"/>
</dbReference>
<dbReference type="Gene3D" id="4.10.240.10">
    <property type="entry name" value="Zn(2)-C6 fungal-type DNA-binding domain"/>
    <property type="match status" value="1"/>
</dbReference>
<dbReference type="Pfam" id="PF11951">
    <property type="entry name" value="Fungal_trans_2"/>
    <property type="match status" value="1"/>
</dbReference>
<evidence type="ECO:0000313" key="5">
    <source>
        <dbReference type="Proteomes" id="UP001285441"/>
    </source>
</evidence>
<accession>A0AAE0NSE2</accession>
<proteinExistence type="predicted"/>
<dbReference type="SMART" id="SM00066">
    <property type="entry name" value="GAL4"/>
    <property type="match status" value="1"/>
</dbReference>
<reference evidence="4" key="2">
    <citation type="submission" date="2023-06" db="EMBL/GenBank/DDBJ databases">
        <authorList>
            <consortium name="Lawrence Berkeley National Laboratory"/>
            <person name="Haridas S."/>
            <person name="Hensen N."/>
            <person name="Bonometti L."/>
            <person name="Westerberg I."/>
            <person name="Brannstrom I.O."/>
            <person name="Guillou S."/>
            <person name="Cros-Aarteil S."/>
            <person name="Calhoun S."/>
            <person name="Kuo A."/>
            <person name="Mondo S."/>
            <person name="Pangilinan J."/>
            <person name="Riley R."/>
            <person name="LaButti K."/>
            <person name="Andreopoulos B."/>
            <person name="Lipzen A."/>
            <person name="Chen C."/>
            <person name="Yanf M."/>
            <person name="Daum C."/>
            <person name="Ng V."/>
            <person name="Clum A."/>
            <person name="Steindorff A."/>
            <person name="Ohm R."/>
            <person name="Martin F."/>
            <person name="Silar P."/>
            <person name="Natvig D."/>
            <person name="Lalanne C."/>
            <person name="Gautier V."/>
            <person name="Ament-velasquez S.L."/>
            <person name="Kruys A."/>
            <person name="Hutchinson M.I."/>
            <person name="Powell A.J."/>
            <person name="Barry K."/>
            <person name="Miller A.N."/>
            <person name="Grigoriev I.V."/>
            <person name="Debuchy R."/>
            <person name="Gladieux P."/>
            <person name="Thoren M.H."/>
            <person name="Johannesson H."/>
        </authorList>
    </citation>
    <scope>NUCLEOTIDE SEQUENCE</scope>
    <source>
        <strain evidence="4">CBS 232.78</strain>
    </source>
</reference>
<dbReference type="GO" id="GO:0000981">
    <property type="term" value="F:DNA-binding transcription factor activity, RNA polymerase II-specific"/>
    <property type="evidence" value="ECO:0007669"/>
    <property type="project" value="InterPro"/>
</dbReference>
<feature type="compositionally biased region" description="Low complexity" evidence="2">
    <location>
        <begin position="70"/>
        <end position="80"/>
    </location>
</feature>
<dbReference type="CDD" id="cd00067">
    <property type="entry name" value="GAL4"/>
    <property type="match status" value="1"/>
</dbReference>
<keyword evidence="5" id="KW-1185">Reference proteome</keyword>
<sequence length="493" mass="54700">MVYCGRPSMACLPCRQKRRRCDQLEPGCSQCARASVSCPGYRDTWIASLRDQTEAVAERVQRAKARKCRSPSPADSGSSSLQTNIVKHVPSAPVEQVALSYFFERYAPTSPFSYLAKLPAATRDFPDSVLLAPALALLAQDTRHPRYLEQARQNYVAAIAETNAALADASLADRDVTLASILLLALFEATIFHGRTSPTSWAAHTQGAVALIRLRGARQLERPLGRALFLHASANISTWCLQRGERVPHAVAQLNQRFFQDSYPDRPASDPPLRLLPILHDMSELLAGPGRDRQSRSEYYYMGLRMLDARLVSIMENMWQVWPFKETKGQTWHRYPSYRAAKFWTITRMLRMLLQQASVGVGSADSAGSAGAVGAPSAVPRPMDEPCSDNHEAPLGENIVQNIDSLSRDILESVSYFLNSSIHRSVALSTRCLIWPLAVIAICPFARGSVCNQARRQLEFLACKLGMAQAREALDMVKEGQLMEGWLHICLLS</sequence>
<protein>
    <recommendedName>
        <fullName evidence="3">Zn(2)-C6 fungal-type domain-containing protein</fullName>
    </recommendedName>
</protein>
<feature type="region of interest" description="Disordered" evidence="2">
    <location>
        <begin position="372"/>
        <end position="391"/>
    </location>
</feature>
<dbReference type="InterPro" id="IPR001138">
    <property type="entry name" value="Zn2Cys6_DnaBD"/>
</dbReference>
<evidence type="ECO:0000313" key="4">
    <source>
        <dbReference type="EMBL" id="KAK3386807.1"/>
    </source>
</evidence>
<reference evidence="4" key="1">
    <citation type="journal article" date="2023" name="Mol. Phylogenet. Evol.">
        <title>Genome-scale phylogeny and comparative genomics of the fungal order Sordariales.</title>
        <authorList>
            <person name="Hensen N."/>
            <person name="Bonometti L."/>
            <person name="Westerberg I."/>
            <person name="Brannstrom I.O."/>
            <person name="Guillou S."/>
            <person name="Cros-Aarteil S."/>
            <person name="Calhoun S."/>
            <person name="Haridas S."/>
            <person name="Kuo A."/>
            <person name="Mondo S."/>
            <person name="Pangilinan J."/>
            <person name="Riley R."/>
            <person name="LaButti K."/>
            <person name="Andreopoulos B."/>
            <person name="Lipzen A."/>
            <person name="Chen C."/>
            <person name="Yan M."/>
            <person name="Daum C."/>
            <person name="Ng V."/>
            <person name="Clum A."/>
            <person name="Steindorff A."/>
            <person name="Ohm R.A."/>
            <person name="Martin F."/>
            <person name="Silar P."/>
            <person name="Natvig D.O."/>
            <person name="Lalanne C."/>
            <person name="Gautier V."/>
            <person name="Ament-Velasquez S.L."/>
            <person name="Kruys A."/>
            <person name="Hutchinson M.I."/>
            <person name="Powell A.J."/>
            <person name="Barry K."/>
            <person name="Miller A.N."/>
            <person name="Grigoriev I.V."/>
            <person name="Debuchy R."/>
            <person name="Gladieux P."/>
            <person name="Hiltunen Thoren M."/>
            <person name="Johannesson H."/>
        </authorList>
    </citation>
    <scope>NUCLEOTIDE SEQUENCE</scope>
    <source>
        <strain evidence="4">CBS 232.78</strain>
    </source>
</reference>
<dbReference type="GO" id="GO:0008270">
    <property type="term" value="F:zinc ion binding"/>
    <property type="evidence" value="ECO:0007669"/>
    <property type="project" value="InterPro"/>
</dbReference>
<organism evidence="4 5">
    <name type="scientific">Podospora didyma</name>
    <dbReference type="NCBI Taxonomy" id="330526"/>
    <lineage>
        <taxon>Eukaryota</taxon>
        <taxon>Fungi</taxon>
        <taxon>Dikarya</taxon>
        <taxon>Ascomycota</taxon>
        <taxon>Pezizomycotina</taxon>
        <taxon>Sordariomycetes</taxon>
        <taxon>Sordariomycetidae</taxon>
        <taxon>Sordariales</taxon>
        <taxon>Podosporaceae</taxon>
        <taxon>Podospora</taxon>
    </lineage>
</organism>
<dbReference type="PROSITE" id="PS00463">
    <property type="entry name" value="ZN2_CY6_FUNGAL_1"/>
    <property type="match status" value="1"/>
</dbReference>
<dbReference type="InterPro" id="IPR053175">
    <property type="entry name" value="DHMBA_Reg_Transcription_Factor"/>
</dbReference>
<dbReference type="Proteomes" id="UP001285441">
    <property type="component" value="Unassembled WGS sequence"/>
</dbReference>
<dbReference type="AlphaFoldDB" id="A0AAE0NSE2"/>
<evidence type="ECO:0000256" key="2">
    <source>
        <dbReference type="SAM" id="MobiDB-lite"/>
    </source>
</evidence>
<evidence type="ECO:0000256" key="1">
    <source>
        <dbReference type="ARBA" id="ARBA00023242"/>
    </source>
</evidence>